<reference evidence="1 2" key="1">
    <citation type="journal article" date="2016" name="Mol. Biol. Evol.">
        <title>Comparative Genomics of Early-Diverging Mushroom-Forming Fungi Provides Insights into the Origins of Lignocellulose Decay Capabilities.</title>
        <authorList>
            <person name="Nagy L.G."/>
            <person name="Riley R."/>
            <person name="Tritt A."/>
            <person name="Adam C."/>
            <person name="Daum C."/>
            <person name="Floudas D."/>
            <person name="Sun H."/>
            <person name="Yadav J.S."/>
            <person name="Pangilinan J."/>
            <person name="Larsson K.H."/>
            <person name="Matsuura K."/>
            <person name="Barry K."/>
            <person name="Labutti K."/>
            <person name="Kuo R."/>
            <person name="Ohm R.A."/>
            <person name="Bhattacharya S.S."/>
            <person name="Shirouzu T."/>
            <person name="Yoshinaga Y."/>
            <person name="Martin F.M."/>
            <person name="Grigoriev I.V."/>
            <person name="Hibbett D.S."/>
        </authorList>
    </citation>
    <scope>NUCLEOTIDE SEQUENCE [LARGE SCALE GENOMIC DNA]</scope>
    <source>
        <strain evidence="1 2">CBS 109695</strain>
    </source>
</reference>
<dbReference type="Proteomes" id="UP000076532">
    <property type="component" value="Unassembled WGS sequence"/>
</dbReference>
<gene>
    <name evidence="1" type="ORF">FIBSPDRAFT_1005148</name>
</gene>
<proteinExistence type="predicted"/>
<evidence type="ECO:0000313" key="1">
    <source>
        <dbReference type="EMBL" id="KZP05414.1"/>
    </source>
</evidence>
<protein>
    <submittedName>
        <fullName evidence="1">Uncharacterized protein</fullName>
    </submittedName>
</protein>
<dbReference type="AlphaFoldDB" id="A0A167VVF7"/>
<evidence type="ECO:0000313" key="2">
    <source>
        <dbReference type="Proteomes" id="UP000076532"/>
    </source>
</evidence>
<name>A0A167VVF7_9AGAM</name>
<sequence length="274" mass="30544">MGCSWRAVAMTRKFEAVGLEYARPRTKMPLLSLRYANFRTEMRSILGLKYAKNPDKDRVLPSIHMQGHVALQFYQAASLLPKTARLREEQHQSLEARHPNHAVKYCEMNGLGDEHFKFRRRLVFTTYGTSGGMVNNVQNGNVTMGDQIDYIEHAVYNIYHIAPSVEVLERFRTMYPPGSPPDETTTTTTTIPMVSPSLGVTRTHSPSASGPPTNQIAMNGFTVTFDSSASANNSLIEIGVIVDIMDALIENPSLRHSVTLPVTLACRGLYVRLS</sequence>
<organism evidence="1 2">
    <name type="scientific">Athelia psychrophila</name>
    <dbReference type="NCBI Taxonomy" id="1759441"/>
    <lineage>
        <taxon>Eukaryota</taxon>
        <taxon>Fungi</taxon>
        <taxon>Dikarya</taxon>
        <taxon>Basidiomycota</taxon>
        <taxon>Agaricomycotina</taxon>
        <taxon>Agaricomycetes</taxon>
        <taxon>Agaricomycetidae</taxon>
        <taxon>Atheliales</taxon>
        <taxon>Atheliaceae</taxon>
        <taxon>Athelia</taxon>
    </lineage>
</organism>
<accession>A0A167VVF7</accession>
<dbReference type="EMBL" id="KV417841">
    <property type="protein sequence ID" value="KZP05414.1"/>
    <property type="molecule type" value="Genomic_DNA"/>
</dbReference>
<keyword evidence="2" id="KW-1185">Reference proteome</keyword>